<organism evidence="2 3">
    <name type="scientific">Pipistrellus kuhlii</name>
    <name type="common">Kuhl's pipistrelle</name>
    <dbReference type="NCBI Taxonomy" id="59472"/>
    <lineage>
        <taxon>Eukaryota</taxon>
        <taxon>Metazoa</taxon>
        <taxon>Chordata</taxon>
        <taxon>Craniata</taxon>
        <taxon>Vertebrata</taxon>
        <taxon>Euteleostomi</taxon>
        <taxon>Mammalia</taxon>
        <taxon>Eutheria</taxon>
        <taxon>Laurasiatheria</taxon>
        <taxon>Chiroptera</taxon>
        <taxon>Yangochiroptera</taxon>
        <taxon>Vespertilionidae</taxon>
        <taxon>Pipistrellus</taxon>
    </lineage>
</organism>
<dbReference type="EMBL" id="JACAGB010000009">
    <property type="protein sequence ID" value="KAF6343075.1"/>
    <property type="molecule type" value="Genomic_DNA"/>
</dbReference>
<dbReference type="AlphaFoldDB" id="A0A7J7X056"/>
<comment type="caution">
    <text evidence="2">The sequence shown here is derived from an EMBL/GenBank/DDBJ whole genome shotgun (WGS) entry which is preliminary data.</text>
</comment>
<gene>
    <name evidence="2" type="ORF">mPipKuh1_010783</name>
</gene>
<feature type="region of interest" description="Disordered" evidence="1">
    <location>
        <begin position="1"/>
        <end position="48"/>
    </location>
</feature>
<evidence type="ECO:0000313" key="3">
    <source>
        <dbReference type="Proteomes" id="UP000558488"/>
    </source>
</evidence>
<reference evidence="2 3" key="1">
    <citation type="journal article" date="2020" name="Nature">
        <title>Six reference-quality genomes reveal evolution of bat adaptations.</title>
        <authorList>
            <person name="Jebb D."/>
            <person name="Huang Z."/>
            <person name="Pippel M."/>
            <person name="Hughes G.M."/>
            <person name="Lavrichenko K."/>
            <person name="Devanna P."/>
            <person name="Winkler S."/>
            <person name="Jermiin L.S."/>
            <person name="Skirmuntt E.C."/>
            <person name="Katzourakis A."/>
            <person name="Burkitt-Gray L."/>
            <person name="Ray D.A."/>
            <person name="Sullivan K.A.M."/>
            <person name="Roscito J.G."/>
            <person name="Kirilenko B.M."/>
            <person name="Davalos L.M."/>
            <person name="Corthals A.P."/>
            <person name="Power M.L."/>
            <person name="Jones G."/>
            <person name="Ransome R.D."/>
            <person name="Dechmann D.K.N."/>
            <person name="Locatelli A.G."/>
            <person name="Puechmaille S.J."/>
            <person name="Fedrigo O."/>
            <person name="Jarvis E.D."/>
            <person name="Hiller M."/>
            <person name="Vernes S.C."/>
            <person name="Myers E.W."/>
            <person name="Teeling E.C."/>
        </authorList>
    </citation>
    <scope>NUCLEOTIDE SEQUENCE [LARGE SCALE GENOMIC DNA]</scope>
    <source>
        <strain evidence="2">MPipKuh1</strain>
        <tissue evidence="2">Flight muscle</tissue>
    </source>
</reference>
<dbReference type="Proteomes" id="UP000558488">
    <property type="component" value="Unassembled WGS sequence"/>
</dbReference>
<keyword evidence="3" id="KW-1185">Reference proteome</keyword>
<sequence>MYKNSCIGGSGPSAWPAPSHSLGALRDGRQPGDQGKTTPSSHSAAATASVQALASPTLSSCHQRLLLWASAIRGLPVPRASPGWLAGLRGLGETRNRSAEWLNPPGGGPGCAVHLPPQQS</sequence>
<protein>
    <submittedName>
        <fullName evidence="2">Uncharacterized protein</fullName>
    </submittedName>
</protein>
<name>A0A7J7X056_PIPKU</name>
<proteinExistence type="predicted"/>
<evidence type="ECO:0000256" key="1">
    <source>
        <dbReference type="SAM" id="MobiDB-lite"/>
    </source>
</evidence>
<evidence type="ECO:0000313" key="2">
    <source>
        <dbReference type="EMBL" id="KAF6343075.1"/>
    </source>
</evidence>
<accession>A0A7J7X056</accession>